<dbReference type="EMBL" id="DAKRPA010000106">
    <property type="protein sequence ID" value="DAZ98435.1"/>
    <property type="molecule type" value="Genomic_DNA"/>
</dbReference>
<feature type="transmembrane region" description="Helical" evidence="9">
    <location>
        <begin position="113"/>
        <end position="134"/>
    </location>
</feature>
<accession>A0AAV2YU60</accession>
<comment type="caution">
    <text evidence="10">The sequence shown here is derived from an EMBL/GenBank/DDBJ whole genome shotgun (WGS) entry which is preliminary data.</text>
</comment>
<dbReference type="GO" id="GO:0005802">
    <property type="term" value="C:trans-Golgi network"/>
    <property type="evidence" value="ECO:0007669"/>
    <property type="project" value="TreeGrafter"/>
</dbReference>
<evidence type="ECO:0000256" key="1">
    <source>
        <dbReference type="ARBA" id="ARBA00004653"/>
    </source>
</evidence>
<evidence type="ECO:0000256" key="7">
    <source>
        <dbReference type="ARBA" id="ARBA00023034"/>
    </source>
</evidence>
<keyword evidence="7" id="KW-0333">Golgi apparatus</keyword>
<dbReference type="InterPro" id="IPR019185">
    <property type="entry name" value="Integral_membrane_SYS1-rel"/>
</dbReference>
<evidence type="ECO:0000256" key="4">
    <source>
        <dbReference type="ARBA" id="ARBA00022692"/>
    </source>
</evidence>
<dbReference type="PANTHER" id="PTHR12952">
    <property type="entry name" value="SYS1"/>
    <property type="match status" value="1"/>
</dbReference>
<dbReference type="GO" id="GO:0043001">
    <property type="term" value="P:Golgi to plasma membrane protein transport"/>
    <property type="evidence" value="ECO:0007669"/>
    <property type="project" value="TreeGrafter"/>
</dbReference>
<reference evidence="10" key="1">
    <citation type="submission" date="2022-11" db="EMBL/GenBank/DDBJ databases">
        <authorList>
            <person name="Morgan W.R."/>
            <person name="Tartar A."/>
        </authorList>
    </citation>
    <scope>NUCLEOTIDE SEQUENCE</scope>
    <source>
        <strain evidence="10">ARSEF 373</strain>
    </source>
</reference>
<dbReference type="Pfam" id="PF09801">
    <property type="entry name" value="SYS1"/>
    <property type="match status" value="1"/>
</dbReference>
<protein>
    <submittedName>
        <fullName evidence="10">Uncharacterized protein</fullName>
    </submittedName>
</protein>
<evidence type="ECO:0000256" key="2">
    <source>
        <dbReference type="ARBA" id="ARBA00008160"/>
    </source>
</evidence>
<evidence type="ECO:0000256" key="5">
    <source>
        <dbReference type="ARBA" id="ARBA00022927"/>
    </source>
</evidence>
<keyword evidence="6 9" id="KW-1133">Transmembrane helix</keyword>
<keyword evidence="4 9" id="KW-0812">Transmembrane</keyword>
<evidence type="ECO:0000313" key="11">
    <source>
        <dbReference type="Proteomes" id="UP001146120"/>
    </source>
</evidence>
<keyword evidence="5" id="KW-0653">Protein transport</keyword>
<gene>
    <name evidence="10" type="ORF">N0F65_001136</name>
</gene>
<evidence type="ECO:0000256" key="8">
    <source>
        <dbReference type="ARBA" id="ARBA00023136"/>
    </source>
</evidence>
<sequence>MPKFYGAARWDPKLIVLQMVCMQCSHYLARGVVLGVCHGSAVSLDQFFAFHAQTLSTVDGIKNSFAVLVAGAVSAVCLCIFVERAKKCLDFGVTLYFIDLLVQTFYSEFPRTWEWWIVHLVSLALTVLLGEYICSRHELAEIPMIDLFRGRGSANTHTH</sequence>
<evidence type="ECO:0000313" key="10">
    <source>
        <dbReference type="EMBL" id="DAZ98435.1"/>
    </source>
</evidence>
<reference evidence="10" key="2">
    <citation type="journal article" date="2023" name="Microbiol Resour">
        <title>Decontamination and Annotation of the Draft Genome Sequence of the Oomycete Lagenidium giganteum ARSEF 373.</title>
        <authorList>
            <person name="Morgan W.R."/>
            <person name="Tartar A."/>
        </authorList>
    </citation>
    <scope>NUCLEOTIDE SEQUENCE</scope>
    <source>
        <strain evidence="10">ARSEF 373</strain>
    </source>
</reference>
<dbReference type="GO" id="GO:0000139">
    <property type="term" value="C:Golgi membrane"/>
    <property type="evidence" value="ECO:0007669"/>
    <property type="project" value="UniProtKB-SubCell"/>
</dbReference>
<name>A0AAV2YU60_9STRA</name>
<dbReference type="AlphaFoldDB" id="A0AAV2YU60"/>
<organism evidence="10 11">
    <name type="scientific">Lagenidium giganteum</name>
    <dbReference type="NCBI Taxonomy" id="4803"/>
    <lineage>
        <taxon>Eukaryota</taxon>
        <taxon>Sar</taxon>
        <taxon>Stramenopiles</taxon>
        <taxon>Oomycota</taxon>
        <taxon>Peronosporomycetes</taxon>
        <taxon>Pythiales</taxon>
        <taxon>Pythiaceae</taxon>
    </lineage>
</organism>
<dbReference type="GO" id="GO:0005829">
    <property type="term" value="C:cytosol"/>
    <property type="evidence" value="ECO:0007669"/>
    <property type="project" value="GOC"/>
</dbReference>
<comment type="subcellular location">
    <subcellularLocation>
        <location evidence="1">Golgi apparatus membrane</location>
        <topology evidence="1">Multi-pass membrane protein</topology>
    </subcellularLocation>
</comment>
<proteinExistence type="inferred from homology"/>
<feature type="transmembrane region" description="Helical" evidence="9">
    <location>
        <begin position="64"/>
        <end position="82"/>
    </location>
</feature>
<dbReference type="Proteomes" id="UP001146120">
    <property type="component" value="Unassembled WGS sequence"/>
</dbReference>
<keyword evidence="8 9" id="KW-0472">Membrane</keyword>
<evidence type="ECO:0000256" key="6">
    <source>
        <dbReference type="ARBA" id="ARBA00022989"/>
    </source>
</evidence>
<keyword evidence="3" id="KW-0813">Transport</keyword>
<dbReference type="GO" id="GO:0034067">
    <property type="term" value="P:protein localization to Golgi apparatus"/>
    <property type="evidence" value="ECO:0007669"/>
    <property type="project" value="TreeGrafter"/>
</dbReference>
<comment type="similarity">
    <text evidence="2">Belongs to the SYS1 family.</text>
</comment>
<evidence type="ECO:0000256" key="3">
    <source>
        <dbReference type="ARBA" id="ARBA00022448"/>
    </source>
</evidence>
<evidence type="ECO:0000256" key="9">
    <source>
        <dbReference type="SAM" id="Phobius"/>
    </source>
</evidence>
<keyword evidence="11" id="KW-1185">Reference proteome</keyword>
<feature type="transmembrane region" description="Helical" evidence="9">
    <location>
        <begin position="89"/>
        <end position="107"/>
    </location>
</feature>
<dbReference type="GO" id="GO:0006895">
    <property type="term" value="P:Golgi to endosome transport"/>
    <property type="evidence" value="ECO:0007669"/>
    <property type="project" value="TreeGrafter"/>
</dbReference>
<dbReference type="PANTHER" id="PTHR12952:SF0">
    <property type="entry name" value="PROTEIN SYS1 HOMOLOG"/>
    <property type="match status" value="1"/>
</dbReference>